<keyword evidence="3" id="KW-1185">Reference proteome</keyword>
<accession>A0A250WUW4</accession>
<feature type="region of interest" description="Disordered" evidence="1">
    <location>
        <begin position="357"/>
        <end position="420"/>
    </location>
</feature>
<organism evidence="2 3">
    <name type="scientific">Chlamydomonas eustigma</name>
    <dbReference type="NCBI Taxonomy" id="1157962"/>
    <lineage>
        <taxon>Eukaryota</taxon>
        <taxon>Viridiplantae</taxon>
        <taxon>Chlorophyta</taxon>
        <taxon>core chlorophytes</taxon>
        <taxon>Chlorophyceae</taxon>
        <taxon>CS clade</taxon>
        <taxon>Chlamydomonadales</taxon>
        <taxon>Chlamydomonadaceae</taxon>
        <taxon>Chlamydomonas</taxon>
    </lineage>
</organism>
<evidence type="ECO:0000313" key="2">
    <source>
        <dbReference type="EMBL" id="GAX74422.1"/>
    </source>
</evidence>
<proteinExistence type="predicted"/>
<name>A0A250WUW4_9CHLO</name>
<evidence type="ECO:0000256" key="1">
    <source>
        <dbReference type="SAM" id="MobiDB-lite"/>
    </source>
</evidence>
<dbReference type="Proteomes" id="UP000232323">
    <property type="component" value="Unassembled WGS sequence"/>
</dbReference>
<protein>
    <submittedName>
        <fullName evidence="2">Uncharacterized protein</fullName>
    </submittedName>
</protein>
<comment type="caution">
    <text evidence="2">The sequence shown here is derived from an EMBL/GenBank/DDBJ whole genome shotgun (WGS) entry which is preliminary data.</text>
</comment>
<sequence>MAPSVEATVSKALQPSAHPVKPPFGGPPLKRQKSSPLSGEKAMSENQPKPLPAMPPWPVPTMMMNGVSLFPWMNPAAMGQVQSTNVGGEKKNIDGLASEPMKPGPNPTATLPPPQLLAMQQQYASYCMASMMQMQAMFTMQQFAAAAAAFSTISSNNSPAAAAAAQCFQGPLPTYPTIPPHPTCFPAVPTFPNSMPMLSPPTFPKICQTMKPCADSFPKPSPLTRSATCPLETSHTSANINQESLLDSDLAAAFAGSTFEDYFNEDIEGCGAELVQGLPSLDDLAKLSKPCLNSNVSDCTLGPKDLLPWDAVAALTKKHDGARIQESGECGLVRSPASGLSDGSTAVVVQMEALGLQGTGERSEARRSKGSQPSVVSSPVAEEDSLDDGLEDLARLLSGGSDFAEPTLAPASTADEKEDEGIEILIASLLGGC</sequence>
<dbReference type="EMBL" id="BEGY01000007">
    <property type="protein sequence ID" value="GAX74422.1"/>
    <property type="molecule type" value="Genomic_DNA"/>
</dbReference>
<feature type="compositionally biased region" description="Acidic residues" evidence="1">
    <location>
        <begin position="381"/>
        <end position="391"/>
    </location>
</feature>
<evidence type="ECO:0000313" key="3">
    <source>
        <dbReference type="Proteomes" id="UP000232323"/>
    </source>
</evidence>
<dbReference type="AlphaFoldDB" id="A0A250WUW4"/>
<gene>
    <name evidence="2" type="ORF">CEUSTIGMA_g1871.t1</name>
</gene>
<feature type="region of interest" description="Disordered" evidence="1">
    <location>
        <begin position="1"/>
        <end position="53"/>
    </location>
</feature>
<reference evidence="2 3" key="1">
    <citation type="submission" date="2017-08" db="EMBL/GenBank/DDBJ databases">
        <title>Acidophilic green algal genome provides insights into adaptation to an acidic environment.</title>
        <authorList>
            <person name="Hirooka S."/>
            <person name="Hirose Y."/>
            <person name="Kanesaki Y."/>
            <person name="Higuchi S."/>
            <person name="Fujiwara T."/>
            <person name="Onuma R."/>
            <person name="Era A."/>
            <person name="Ohbayashi R."/>
            <person name="Uzuka A."/>
            <person name="Nozaki H."/>
            <person name="Yoshikawa H."/>
            <person name="Miyagishima S.Y."/>
        </authorList>
    </citation>
    <scope>NUCLEOTIDE SEQUENCE [LARGE SCALE GENOMIC DNA]</scope>
    <source>
        <strain evidence="2 3">NIES-2499</strain>
    </source>
</reference>